<dbReference type="AlphaFoldDB" id="A0A8H4Q708"/>
<dbReference type="OrthoDB" id="2150604at2759"/>
<dbReference type="Proteomes" id="UP000562929">
    <property type="component" value="Unassembled WGS sequence"/>
</dbReference>
<sequence>MLAHIGDWFAHWASRDGEPREDSWEISNAGVIAGRRREGDACYISRLSFANGPMVAGPPIGLGVGSVPGGVLTVLVSWQEGVVPAELMAGLVHDLGEWTRRLGEEGSFFTVATKG</sequence>
<proteinExistence type="predicted"/>
<dbReference type="EMBL" id="JAACLJ010000004">
    <property type="protein sequence ID" value="KAF4587906.1"/>
    <property type="molecule type" value="Genomic_DNA"/>
</dbReference>
<protein>
    <submittedName>
        <fullName evidence="1">Alcohol acetyltransferase</fullName>
    </submittedName>
</protein>
<gene>
    <name evidence="1" type="ORF">GQ602_004599</name>
</gene>
<evidence type="ECO:0000313" key="2">
    <source>
        <dbReference type="Proteomes" id="UP000562929"/>
    </source>
</evidence>
<reference evidence="1 2" key="1">
    <citation type="journal article" date="2020" name="G3 (Bethesda)">
        <title>Genetic Underpinnings of Host Manipulation by Ophiocordyceps as Revealed by Comparative Transcriptomics.</title>
        <authorList>
            <person name="Will I."/>
            <person name="Das B."/>
            <person name="Trinh T."/>
            <person name="Brachmann A."/>
            <person name="Ohm R.A."/>
            <person name="de Bekker C."/>
        </authorList>
    </citation>
    <scope>NUCLEOTIDE SEQUENCE [LARGE SCALE GENOMIC DNA]</scope>
    <source>
        <strain evidence="1 2">EC05</strain>
    </source>
</reference>
<accession>A0A8H4Q708</accession>
<keyword evidence="2" id="KW-1185">Reference proteome</keyword>
<keyword evidence="1" id="KW-0808">Transferase</keyword>
<organism evidence="1 2">
    <name type="scientific">Ophiocordyceps camponoti-floridani</name>
    <dbReference type="NCBI Taxonomy" id="2030778"/>
    <lineage>
        <taxon>Eukaryota</taxon>
        <taxon>Fungi</taxon>
        <taxon>Dikarya</taxon>
        <taxon>Ascomycota</taxon>
        <taxon>Pezizomycotina</taxon>
        <taxon>Sordariomycetes</taxon>
        <taxon>Hypocreomycetidae</taxon>
        <taxon>Hypocreales</taxon>
        <taxon>Ophiocordycipitaceae</taxon>
        <taxon>Ophiocordyceps</taxon>
    </lineage>
</organism>
<evidence type="ECO:0000313" key="1">
    <source>
        <dbReference type="EMBL" id="KAF4587906.1"/>
    </source>
</evidence>
<dbReference type="GO" id="GO:0016740">
    <property type="term" value="F:transferase activity"/>
    <property type="evidence" value="ECO:0007669"/>
    <property type="project" value="UniProtKB-KW"/>
</dbReference>
<comment type="caution">
    <text evidence="1">The sequence shown here is derived from an EMBL/GenBank/DDBJ whole genome shotgun (WGS) entry which is preliminary data.</text>
</comment>
<name>A0A8H4Q708_9HYPO</name>